<organism evidence="1 2">
    <name type="scientific">Fervidicola ferrireducens</name>
    <dbReference type="NCBI Taxonomy" id="520764"/>
    <lineage>
        <taxon>Bacteria</taxon>
        <taxon>Bacillati</taxon>
        <taxon>Bacillota</taxon>
        <taxon>Clostridia</taxon>
        <taxon>Thermosediminibacterales</taxon>
        <taxon>Thermosediminibacteraceae</taxon>
        <taxon>Fervidicola</taxon>
    </lineage>
</organism>
<sequence>MLLGHDPGRKGSVTPLKAKAMNWVDQGVLANLRLKAAVPRWDAP</sequence>
<dbReference type="EMBL" id="LOED01000058">
    <property type="protein sequence ID" value="KXG74129.1"/>
    <property type="molecule type" value="Genomic_DNA"/>
</dbReference>
<protein>
    <submittedName>
        <fullName evidence="1">Uncharacterized protein</fullName>
    </submittedName>
</protein>
<accession>A0A140L0Q4</accession>
<proteinExistence type="predicted"/>
<dbReference type="InParanoid" id="A0A140L0Q4"/>
<evidence type="ECO:0000313" key="1">
    <source>
        <dbReference type="EMBL" id="KXG74129.1"/>
    </source>
</evidence>
<dbReference type="AlphaFoldDB" id="A0A140L0Q4"/>
<name>A0A140L0Q4_9FIRM</name>
<dbReference type="Proteomes" id="UP000070427">
    <property type="component" value="Unassembled WGS sequence"/>
</dbReference>
<gene>
    <name evidence="1" type="ORF">AN618_24040</name>
</gene>
<evidence type="ECO:0000313" key="2">
    <source>
        <dbReference type="Proteomes" id="UP000070427"/>
    </source>
</evidence>
<keyword evidence="2" id="KW-1185">Reference proteome</keyword>
<comment type="caution">
    <text evidence="1">The sequence shown here is derived from an EMBL/GenBank/DDBJ whole genome shotgun (WGS) entry which is preliminary data.</text>
</comment>
<reference evidence="1 2" key="1">
    <citation type="submission" date="2015-12" db="EMBL/GenBank/DDBJ databases">
        <title>Draft genome sequnece of Fervidicola ferrireducens strain Y170.</title>
        <authorList>
            <person name="Patel B.K."/>
        </authorList>
    </citation>
    <scope>NUCLEOTIDE SEQUENCE [LARGE SCALE GENOMIC DNA]</scope>
    <source>
        <strain evidence="1 2">Y170</strain>
    </source>
</reference>